<keyword evidence="4" id="KW-0472">Membrane</keyword>
<sequence length="443" mass="47838">MSAQSEQALTFDVAAKKATSSSTKPPSSSEAVGAVADAPLYTPPTFTRLVNTTCVSRPSDRPEIGTSESALAALPAPLQPLSTLATKLAKQPSHVIIFGWMDAPLRLVAKYAQPYTVLFPHATVLIKLSDGKSYLANETVRRDHLKTIIDEITTSPSSSVSSSLSSPTPAETQSLKAELGDSTVTLIEAEDAKAVPASASASASAASPSPSPSGVVVHSFSDGGAGNLSMFLEEMASLRAANPTRTLPAIHSLIMDSSPGKSNPSTGATAFTMHLANRPTYRAVVRFVIWITLWTLKILTAVRGDLPRAEKMRKRLNSLHSWQWITANAKTASETASADPIAVYPPRMYMYTKSDKLIPWKAVEEHARDFANIRQPGQPPRLVEMEDPEQRDQVRIPDQVAGSPRPMSVELRRWDSPPHCSIGRSDFEGYWSAVVEFYMGVLA</sequence>
<keyword evidence="3" id="KW-1133">Transmembrane helix</keyword>
<dbReference type="EMBL" id="KZ819200">
    <property type="protein sequence ID" value="PWY97997.1"/>
    <property type="molecule type" value="Genomic_DNA"/>
</dbReference>
<evidence type="ECO:0000256" key="2">
    <source>
        <dbReference type="ARBA" id="ARBA00022692"/>
    </source>
</evidence>
<evidence type="ECO:0000256" key="3">
    <source>
        <dbReference type="ARBA" id="ARBA00022989"/>
    </source>
</evidence>
<evidence type="ECO:0000256" key="4">
    <source>
        <dbReference type="ARBA" id="ARBA00023136"/>
    </source>
</evidence>
<evidence type="ECO:0000313" key="8">
    <source>
        <dbReference type="EMBL" id="PWY97997.1"/>
    </source>
</evidence>
<dbReference type="PANTHER" id="PTHR12265:SF30">
    <property type="entry name" value="TRANSMEMBRANE PROTEIN 53"/>
    <property type="match status" value="1"/>
</dbReference>
<evidence type="ECO:0000256" key="1">
    <source>
        <dbReference type="ARBA" id="ARBA00004126"/>
    </source>
</evidence>
<dbReference type="STRING" id="1882483.A0A317XJF0"/>
<evidence type="ECO:0008006" key="10">
    <source>
        <dbReference type="Google" id="ProtNLM"/>
    </source>
</evidence>
<proteinExistence type="predicted"/>
<feature type="region of interest" description="Disordered" evidence="7">
    <location>
        <begin position="155"/>
        <end position="175"/>
    </location>
</feature>
<evidence type="ECO:0000256" key="5">
    <source>
        <dbReference type="ARBA" id="ARBA00023242"/>
    </source>
</evidence>
<dbReference type="InterPro" id="IPR008547">
    <property type="entry name" value="DUF829_TMEM53"/>
</dbReference>
<gene>
    <name evidence="8" type="ORF">BCV70DRAFT_218837</name>
</gene>
<feature type="region of interest" description="Disordered" evidence="7">
    <location>
        <begin position="1"/>
        <end position="32"/>
    </location>
</feature>
<dbReference type="AlphaFoldDB" id="A0A317XJF0"/>
<dbReference type="InParanoid" id="A0A317XJF0"/>
<comment type="subcellular location">
    <subcellularLocation>
        <location evidence="6">Endomembrane system</location>
        <topology evidence="6">Single-pass membrane protein</topology>
    </subcellularLocation>
    <subcellularLocation>
        <location evidence="1">Nucleus membrane</location>
    </subcellularLocation>
</comment>
<keyword evidence="2" id="KW-0812">Transmembrane</keyword>
<dbReference type="GO" id="GO:0031965">
    <property type="term" value="C:nuclear membrane"/>
    <property type="evidence" value="ECO:0007669"/>
    <property type="project" value="UniProtKB-SubCell"/>
</dbReference>
<organism evidence="8 9">
    <name type="scientific">Testicularia cyperi</name>
    <dbReference type="NCBI Taxonomy" id="1882483"/>
    <lineage>
        <taxon>Eukaryota</taxon>
        <taxon>Fungi</taxon>
        <taxon>Dikarya</taxon>
        <taxon>Basidiomycota</taxon>
        <taxon>Ustilaginomycotina</taxon>
        <taxon>Ustilaginomycetes</taxon>
        <taxon>Ustilaginales</taxon>
        <taxon>Anthracoideaceae</taxon>
        <taxon>Testicularia</taxon>
    </lineage>
</organism>
<keyword evidence="5" id="KW-0539">Nucleus</keyword>
<dbReference type="PANTHER" id="PTHR12265">
    <property type="entry name" value="TRANSMEMBRANE PROTEIN 53"/>
    <property type="match status" value="1"/>
</dbReference>
<dbReference type="Pfam" id="PF05705">
    <property type="entry name" value="DUF829"/>
    <property type="match status" value="1"/>
</dbReference>
<accession>A0A317XJF0</accession>
<name>A0A317XJF0_9BASI</name>
<evidence type="ECO:0000256" key="7">
    <source>
        <dbReference type="SAM" id="MobiDB-lite"/>
    </source>
</evidence>
<reference evidence="8 9" key="1">
    <citation type="journal article" date="2018" name="Mol. Biol. Evol.">
        <title>Broad Genomic Sampling Reveals a Smut Pathogenic Ancestry of the Fungal Clade Ustilaginomycotina.</title>
        <authorList>
            <person name="Kijpornyongpan T."/>
            <person name="Mondo S.J."/>
            <person name="Barry K."/>
            <person name="Sandor L."/>
            <person name="Lee J."/>
            <person name="Lipzen A."/>
            <person name="Pangilinan J."/>
            <person name="LaButti K."/>
            <person name="Hainaut M."/>
            <person name="Henrissat B."/>
            <person name="Grigoriev I.V."/>
            <person name="Spatafora J.W."/>
            <person name="Aime M.C."/>
        </authorList>
    </citation>
    <scope>NUCLEOTIDE SEQUENCE [LARGE SCALE GENOMIC DNA]</scope>
    <source>
        <strain evidence="8 9">MCA 3645</strain>
    </source>
</reference>
<keyword evidence="9" id="KW-1185">Reference proteome</keyword>
<evidence type="ECO:0000313" key="9">
    <source>
        <dbReference type="Proteomes" id="UP000246740"/>
    </source>
</evidence>
<evidence type="ECO:0000256" key="6">
    <source>
        <dbReference type="ARBA" id="ARBA00037847"/>
    </source>
</evidence>
<dbReference type="OrthoDB" id="77878at2759"/>
<feature type="compositionally biased region" description="Low complexity" evidence="7">
    <location>
        <begin position="155"/>
        <end position="169"/>
    </location>
</feature>
<dbReference type="Proteomes" id="UP000246740">
    <property type="component" value="Unassembled WGS sequence"/>
</dbReference>
<protein>
    <recommendedName>
        <fullName evidence="10">DUF829-domain-containing protein</fullName>
    </recommendedName>
</protein>
<feature type="compositionally biased region" description="Low complexity" evidence="7">
    <location>
        <begin position="16"/>
        <end position="29"/>
    </location>
</feature>